<dbReference type="EMBL" id="JBIRUQ010000001">
    <property type="protein sequence ID" value="MFI1460371.1"/>
    <property type="molecule type" value="Genomic_DNA"/>
</dbReference>
<dbReference type="GeneID" id="93509507"/>
<dbReference type="InterPro" id="IPR002104">
    <property type="entry name" value="Integrase_catalytic"/>
</dbReference>
<dbReference type="Pfam" id="PF00589">
    <property type="entry name" value="Phage_integrase"/>
    <property type="match status" value="1"/>
</dbReference>
<protein>
    <submittedName>
        <fullName evidence="4">Tyrosine-type recombinase/integrase</fullName>
    </submittedName>
</protein>
<organism evidence="4 5">
    <name type="scientific">Nocardia carnea</name>
    <dbReference type="NCBI Taxonomy" id="37328"/>
    <lineage>
        <taxon>Bacteria</taxon>
        <taxon>Bacillati</taxon>
        <taxon>Actinomycetota</taxon>
        <taxon>Actinomycetes</taxon>
        <taxon>Mycobacteriales</taxon>
        <taxon>Nocardiaceae</taxon>
        <taxon>Nocardia</taxon>
    </lineage>
</organism>
<evidence type="ECO:0000313" key="4">
    <source>
        <dbReference type="EMBL" id="MFI1460371.1"/>
    </source>
</evidence>
<gene>
    <name evidence="4" type="ORF">ACH4WX_06560</name>
</gene>
<keyword evidence="1" id="KW-0233">DNA recombination</keyword>
<evidence type="ECO:0000256" key="1">
    <source>
        <dbReference type="ARBA" id="ARBA00023172"/>
    </source>
</evidence>
<proteinExistence type="predicted"/>
<name>A0ABW7TKJ0_9NOCA</name>
<dbReference type="InterPro" id="IPR013762">
    <property type="entry name" value="Integrase-like_cat_sf"/>
</dbReference>
<dbReference type="SUPFAM" id="SSF56349">
    <property type="entry name" value="DNA breaking-rejoining enzymes"/>
    <property type="match status" value="1"/>
</dbReference>
<feature type="region of interest" description="Disordered" evidence="2">
    <location>
        <begin position="58"/>
        <end position="83"/>
    </location>
</feature>
<dbReference type="Gene3D" id="1.10.443.10">
    <property type="entry name" value="Intergrase catalytic core"/>
    <property type="match status" value="1"/>
</dbReference>
<dbReference type="RefSeq" id="WP_231508025.1">
    <property type="nucleotide sequence ID" value="NZ_JBIRUQ010000001.1"/>
</dbReference>
<accession>A0ABW7TKJ0</accession>
<sequence length="104" mass="11560">MRKLGYEHLRRHDLRHTGLTWFADAVVPWHRLQRIAGHIDPRITQRYLPPDIAAEGRQSTVAARAGPAQIGPNSASGPIRKNPLRRTSEGIFCVGLTGFEPATT</sequence>
<dbReference type="Proteomes" id="UP001611263">
    <property type="component" value="Unassembled WGS sequence"/>
</dbReference>
<feature type="domain" description="Tyr recombinase" evidence="3">
    <location>
        <begin position="4"/>
        <end position="48"/>
    </location>
</feature>
<evidence type="ECO:0000256" key="2">
    <source>
        <dbReference type="SAM" id="MobiDB-lite"/>
    </source>
</evidence>
<evidence type="ECO:0000313" key="5">
    <source>
        <dbReference type="Proteomes" id="UP001611263"/>
    </source>
</evidence>
<keyword evidence="5" id="KW-1185">Reference proteome</keyword>
<dbReference type="InterPro" id="IPR011010">
    <property type="entry name" value="DNA_brk_join_enz"/>
</dbReference>
<evidence type="ECO:0000259" key="3">
    <source>
        <dbReference type="Pfam" id="PF00589"/>
    </source>
</evidence>
<comment type="caution">
    <text evidence="4">The sequence shown here is derived from an EMBL/GenBank/DDBJ whole genome shotgun (WGS) entry which is preliminary data.</text>
</comment>
<reference evidence="4 5" key="1">
    <citation type="submission" date="2024-10" db="EMBL/GenBank/DDBJ databases">
        <title>The Natural Products Discovery Center: Release of the First 8490 Sequenced Strains for Exploring Actinobacteria Biosynthetic Diversity.</title>
        <authorList>
            <person name="Kalkreuter E."/>
            <person name="Kautsar S.A."/>
            <person name="Yang D."/>
            <person name="Bader C.D."/>
            <person name="Teijaro C.N."/>
            <person name="Fluegel L."/>
            <person name="Davis C.M."/>
            <person name="Simpson J.R."/>
            <person name="Lauterbach L."/>
            <person name="Steele A.D."/>
            <person name="Gui C."/>
            <person name="Meng S."/>
            <person name="Li G."/>
            <person name="Viehrig K."/>
            <person name="Ye F."/>
            <person name="Su P."/>
            <person name="Kiefer A.F."/>
            <person name="Nichols A."/>
            <person name="Cepeda A.J."/>
            <person name="Yan W."/>
            <person name="Fan B."/>
            <person name="Jiang Y."/>
            <person name="Adhikari A."/>
            <person name="Zheng C.-J."/>
            <person name="Schuster L."/>
            <person name="Cowan T.M."/>
            <person name="Smanski M.J."/>
            <person name="Chevrette M.G."/>
            <person name="De Carvalho L.P.S."/>
            <person name="Shen B."/>
        </authorList>
    </citation>
    <scope>NUCLEOTIDE SEQUENCE [LARGE SCALE GENOMIC DNA]</scope>
    <source>
        <strain evidence="4 5">NPDC020568</strain>
    </source>
</reference>